<accession>M4VAC8</accession>
<evidence type="ECO:0000256" key="1">
    <source>
        <dbReference type="SAM" id="SignalP"/>
    </source>
</evidence>
<dbReference type="Pfam" id="PF05229">
    <property type="entry name" value="SCPU"/>
    <property type="match status" value="1"/>
</dbReference>
<evidence type="ECO:0000313" key="4">
    <source>
        <dbReference type="Proteomes" id="UP000012040"/>
    </source>
</evidence>
<gene>
    <name evidence="3" type="ORF">A11Q_1962</name>
</gene>
<feature type="domain" description="Spore coat protein U/FanG" evidence="2">
    <location>
        <begin position="66"/>
        <end position="152"/>
    </location>
</feature>
<dbReference type="KEGG" id="bex:A11Q_1962"/>
<organism evidence="3 4">
    <name type="scientific">Pseudobdellovibrio exovorus JSS</name>
    <dbReference type="NCBI Taxonomy" id="1184267"/>
    <lineage>
        <taxon>Bacteria</taxon>
        <taxon>Pseudomonadati</taxon>
        <taxon>Bdellovibrionota</taxon>
        <taxon>Bdellovibrionia</taxon>
        <taxon>Bdellovibrionales</taxon>
        <taxon>Pseudobdellovibrionaceae</taxon>
        <taxon>Pseudobdellovibrio</taxon>
    </lineage>
</organism>
<dbReference type="OrthoDB" id="5297796at2"/>
<dbReference type="InterPro" id="IPR007893">
    <property type="entry name" value="Spore_coat_U/FanG"/>
</dbReference>
<evidence type="ECO:0000313" key="3">
    <source>
        <dbReference type="EMBL" id="AGH96178.1"/>
    </source>
</evidence>
<dbReference type="Proteomes" id="UP000012040">
    <property type="component" value="Chromosome"/>
</dbReference>
<proteinExistence type="predicted"/>
<reference evidence="3 4" key="1">
    <citation type="journal article" date="2013" name="ISME J.">
        <title>By their genes ye shall know them: genomic signatures of predatory bacteria.</title>
        <authorList>
            <person name="Pasternak Z."/>
            <person name="Pietrokovski S."/>
            <person name="Rotem O."/>
            <person name="Gophna U."/>
            <person name="Lurie-Weinberger M.N."/>
            <person name="Jurkevitch E."/>
        </authorList>
    </citation>
    <scope>NUCLEOTIDE SEQUENCE [LARGE SCALE GENOMIC DNA]</scope>
    <source>
        <strain evidence="3 4">JSS</strain>
    </source>
</reference>
<evidence type="ECO:0000259" key="2">
    <source>
        <dbReference type="Pfam" id="PF05229"/>
    </source>
</evidence>
<sequence>MILSPQNIRKTSIQLLFLSFLFVTEVASACANNLQMMTTSSVSLSSDNFPSIQIRIRRDDNNTNCNFFVVFENGGASSYVNRSLSSGGDEYPVQIYKDAGRTQIIKSLNEASSLSDTLSGTFSGSNDTTEVYYRPYIDPNTYLRFGQYSQNFVIKLYQGDLSSPNLQNTSSVTLSFNQSRKVDLSLVGTGAAFNPFSVSQSLNFGNLEEGATRSVDLVLGYNAGYKISVSSTNAGRIHNDQKSTTIPYTLTLNGSSVSLQPSPSMVLSASGVSPTGGQRIPIAVTIGNMTGAAAGTYTDTITFTVSSAD</sequence>
<dbReference type="STRING" id="1184267.A11Q_1962"/>
<dbReference type="RefSeq" id="WP_015470668.1">
    <property type="nucleotide sequence ID" value="NC_020813.1"/>
</dbReference>
<feature type="signal peptide" evidence="1">
    <location>
        <begin position="1"/>
        <end position="29"/>
    </location>
</feature>
<protein>
    <recommendedName>
        <fullName evidence="2">Spore coat protein U/FanG domain-containing protein</fullName>
    </recommendedName>
</protein>
<dbReference type="HOGENOM" id="CLU_899140_0_0_7"/>
<dbReference type="eggNOG" id="COG5430">
    <property type="taxonomic scope" value="Bacteria"/>
</dbReference>
<name>M4VAC8_9BACT</name>
<dbReference type="AlphaFoldDB" id="M4VAC8"/>
<keyword evidence="1" id="KW-0732">Signal</keyword>
<dbReference type="PATRIC" id="fig|1184267.3.peg.1987"/>
<dbReference type="EMBL" id="CP003537">
    <property type="protein sequence ID" value="AGH96178.1"/>
    <property type="molecule type" value="Genomic_DNA"/>
</dbReference>
<feature type="chain" id="PRO_5004060050" description="Spore coat protein U/FanG domain-containing protein" evidence="1">
    <location>
        <begin position="30"/>
        <end position="309"/>
    </location>
</feature>
<keyword evidence="4" id="KW-1185">Reference proteome</keyword>